<feature type="transmembrane region" description="Helical" evidence="1">
    <location>
        <begin position="166"/>
        <end position="190"/>
    </location>
</feature>
<name>A0A955LGY8_UNCKA</name>
<feature type="transmembrane region" description="Helical" evidence="1">
    <location>
        <begin position="350"/>
        <end position="367"/>
    </location>
</feature>
<accession>A0A955LGY8</accession>
<dbReference type="EMBL" id="JAGQKX010000055">
    <property type="protein sequence ID" value="MCA9390263.1"/>
    <property type="molecule type" value="Genomic_DNA"/>
</dbReference>
<organism evidence="2 3">
    <name type="scientific">candidate division WWE3 bacterium</name>
    <dbReference type="NCBI Taxonomy" id="2053526"/>
    <lineage>
        <taxon>Bacteria</taxon>
        <taxon>Katanobacteria</taxon>
    </lineage>
</organism>
<evidence type="ECO:0000313" key="3">
    <source>
        <dbReference type="Proteomes" id="UP000701698"/>
    </source>
</evidence>
<feature type="transmembrane region" description="Helical" evidence="1">
    <location>
        <begin position="142"/>
        <end position="160"/>
    </location>
</feature>
<keyword evidence="1" id="KW-0812">Transmembrane</keyword>
<dbReference type="Proteomes" id="UP000701698">
    <property type="component" value="Unassembled WGS sequence"/>
</dbReference>
<dbReference type="AlphaFoldDB" id="A0A955LGY8"/>
<feature type="transmembrane region" description="Helical" evidence="1">
    <location>
        <begin position="248"/>
        <end position="272"/>
    </location>
</feature>
<feature type="transmembrane region" description="Helical" evidence="1">
    <location>
        <begin position="89"/>
        <end position="112"/>
    </location>
</feature>
<keyword evidence="1" id="KW-0472">Membrane</keyword>
<reference evidence="2" key="1">
    <citation type="submission" date="2020-04" db="EMBL/GenBank/DDBJ databases">
        <authorList>
            <person name="Zhang T."/>
        </authorList>
    </citation>
    <scope>NUCLEOTIDE SEQUENCE</scope>
    <source>
        <strain evidence="2">HKST-UBA01</strain>
    </source>
</reference>
<feature type="transmembrane region" description="Helical" evidence="1">
    <location>
        <begin position="202"/>
        <end position="224"/>
    </location>
</feature>
<reference evidence="2" key="2">
    <citation type="journal article" date="2021" name="Microbiome">
        <title>Successional dynamics and alternative stable states in a saline activated sludge microbial community over 9 years.</title>
        <authorList>
            <person name="Wang Y."/>
            <person name="Ye J."/>
            <person name="Ju F."/>
            <person name="Liu L."/>
            <person name="Boyd J.A."/>
            <person name="Deng Y."/>
            <person name="Parks D.H."/>
            <person name="Jiang X."/>
            <person name="Yin X."/>
            <person name="Woodcroft B.J."/>
            <person name="Tyson G.W."/>
            <person name="Hugenholtz P."/>
            <person name="Polz M.F."/>
            <person name="Zhang T."/>
        </authorList>
    </citation>
    <scope>NUCLEOTIDE SEQUENCE</scope>
    <source>
        <strain evidence="2">HKST-UBA01</strain>
    </source>
</reference>
<gene>
    <name evidence="2" type="ORF">KC571_02560</name>
</gene>
<sequence>MKKFLFTLLPVLTFMIISGIFLTRSSYSAFDFPLDDAWIHQVYARSLFEGNGFAYNENIQESGMTSPLWVVLTASLHVLDYWGPETLVFGIKILGIVLTITFIRGAFSLLSYITDSEYYAFVATLFLALDPRLTYSSLSGMETSLVLALLILTIVCTIKQKHTLSILFAGLLPVARPEMIIFMPICVYVYSRLSDRKWFPELLLLITPTLLWIQFNLVATGHIFPNTFYLKAQSILNPTQNIHDLHTLIHSAGMGAIPLFYLLIILGGYYLLAKKSAQHSRKMISTAFVLTCILLFIGIIYTRQFEISNSGYYWRRYADIPYFMLVLIAGVGFAWLVAKLRQTILAQRPLTGILVIILLALNIPTYLTQANKQRDYLSSDGRSINLINVQAGKWINDHVPVYEIVAVNDAGALKYFGNRPTIDLLGLNASAIMFETDPKIKIAKADWVAVFPHWFPQNTFDFFAPITTFEIDPAEYTVCACPDNDLTIMHRTH</sequence>
<evidence type="ECO:0008006" key="4">
    <source>
        <dbReference type="Google" id="ProtNLM"/>
    </source>
</evidence>
<evidence type="ECO:0000256" key="1">
    <source>
        <dbReference type="SAM" id="Phobius"/>
    </source>
</evidence>
<feature type="transmembrane region" description="Helical" evidence="1">
    <location>
        <begin position="284"/>
        <end position="301"/>
    </location>
</feature>
<comment type="caution">
    <text evidence="2">The sequence shown here is derived from an EMBL/GenBank/DDBJ whole genome shotgun (WGS) entry which is preliminary data.</text>
</comment>
<evidence type="ECO:0000313" key="2">
    <source>
        <dbReference type="EMBL" id="MCA9390263.1"/>
    </source>
</evidence>
<keyword evidence="1" id="KW-1133">Transmembrane helix</keyword>
<feature type="transmembrane region" description="Helical" evidence="1">
    <location>
        <begin position="321"/>
        <end position="338"/>
    </location>
</feature>
<protein>
    <recommendedName>
        <fullName evidence="4">Glycosyltransferase RgtA/B/C/D-like domain-containing protein</fullName>
    </recommendedName>
</protein>
<proteinExistence type="predicted"/>